<evidence type="ECO:0000313" key="1">
    <source>
        <dbReference type="EMBL" id="WRY33436.1"/>
    </source>
</evidence>
<proteinExistence type="predicted"/>
<dbReference type="RefSeq" id="WP_406720704.1">
    <property type="nucleotide sequence ID" value="NZ_CP135443.1"/>
</dbReference>
<dbReference type="EMBL" id="CP135443">
    <property type="protein sequence ID" value="WRY33436.1"/>
    <property type="molecule type" value="Genomic_DNA"/>
</dbReference>
<dbReference type="Proteomes" id="UP001623290">
    <property type="component" value="Chromosome"/>
</dbReference>
<evidence type="ECO:0000313" key="2">
    <source>
        <dbReference type="Proteomes" id="UP001623290"/>
    </source>
</evidence>
<sequence>MTSKSARSRAIRPDEDMMMRKICGVFWSPSRKDWVQLTEAEIAVRANITQKELHPYLCLAIFGGEIAHYPYSGVSSAARYDLSIIGKRLVVRSVTGMDAEALRQKVGSSSDRSNGQMGAA</sequence>
<keyword evidence="2" id="KW-1185">Reference proteome</keyword>
<reference evidence="1 2" key="1">
    <citation type="submission" date="2023-09" db="EMBL/GenBank/DDBJ databases">
        <title>Thioclava shenzhenensis sp. nov., a multidrug resistant bacteria-antagonizing species isolated from coastal seawater.</title>
        <authorList>
            <person name="Long M."/>
        </authorList>
    </citation>
    <scope>NUCLEOTIDE SEQUENCE [LARGE SCALE GENOMIC DNA]</scope>
    <source>
        <strain evidence="1 2">FTW29</strain>
    </source>
</reference>
<accession>A0ABZ1E0T6</accession>
<protein>
    <submittedName>
        <fullName evidence="1">Uncharacterized protein</fullName>
    </submittedName>
</protein>
<name>A0ABZ1E0T6_9RHOB</name>
<gene>
    <name evidence="1" type="ORF">RPE78_12240</name>
</gene>
<organism evidence="1 2">
    <name type="scientific">Thioclava litoralis</name>
    <dbReference type="NCBI Taxonomy" id="3076557"/>
    <lineage>
        <taxon>Bacteria</taxon>
        <taxon>Pseudomonadati</taxon>
        <taxon>Pseudomonadota</taxon>
        <taxon>Alphaproteobacteria</taxon>
        <taxon>Rhodobacterales</taxon>
        <taxon>Paracoccaceae</taxon>
        <taxon>Thioclava</taxon>
    </lineage>
</organism>